<organism evidence="1 2">
    <name type="scientific">Desulfofundulus australicus DSM 11792</name>
    <dbReference type="NCBI Taxonomy" id="1121425"/>
    <lineage>
        <taxon>Bacteria</taxon>
        <taxon>Bacillati</taxon>
        <taxon>Bacillota</taxon>
        <taxon>Clostridia</taxon>
        <taxon>Eubacteriales</taxon>
        <taxon>Peptococcaceae</taxon>
        <taxon>Desulfofundulus</taxon>
    </lineage>
</organism>
<evidence type="ECO:0000313" key="2">
    <source>
        <dbReference type="Proteomes" id="UP000184196"/>
    </source>
</evidence>
<dbReference type="OrthoDB" id="1805519at2"/>
<gene>
    <name evidence="1" type="ORF">SAMN02745218_00319</name>
</gene>
<dbReference type="Proteomes" id="UP000184196">
    <property type="component" value="Unassembled WGS sequence"/>
</dbReference>
<dbReference type="AlphaFoldDB" id="A0A1M4TJH3"/>
<proteinExistence type="predicted"/>
<keyword evidence="2" id="KW-1185">Reference proteome</keyword>
<sequence length="224" mass="26564">MNDSEFILSFNRYKREFLQQWKLEEDQRGVLEMFEKWLQVRGKEQRNEQGEEAANVPVMPFNAGKDWRMLLEEICRRVEKNLFKRGIVIKCLSAARWGQARGSALCLVLPDRRDVFYRLCRTQPRKGPYSGQKIIKGELVLDGHKHSLFLPLLHYQVEMENRLGFRLERESTRVEETGKYRFKICFPLNERLSVRDCEEIARLMADFILVTREYIEKIGEAKTG</sequence>
<name>A0A1M4TJH3_9FIRM</name>
<reference evidence="2" key="1">
    <citation type="submission" date="2016-11" db="EMBL/GenBank/DDBJ databases">
        <authorList>
            <person name="Varghese N."/>
            <person name="Submissions S."/>
        </authorList>
    </citation>
    <scope>NUCLEOTIDE SEQUENCE [LARGE SCALE GENOMIC DNA]</scope>
    <source>
        <strain evidence="2">DSM 11792</strain>
    </source>
</reference>
<dbReference type="EMBL" id="FQUW01000005">
    <property type="protein sequence ID" value="SHE44484.1"/>
    <property type="molecule type" value="Genomic_DNA"/>
</dbReference>
<protein>
    <submittedName>
        <fullName evidence="1">Uncharacterized protein</fullName>
    </submittedName>
</protein>
<dbReference type="RefSeq" id="WP_027355652.1">
    <property type="nucleotide sequence ID" value="NZ_FQUW01000005.1"/>
</dbReference>
<evidence type="ECO:0000313" key="1">
    <source>
        <dbReference type="EMBL" id="SHE44484.1"/>
    </source>
</evidence>
<accession>A0A1M4TJH3</accession>